<dbReference type="AlphaFoldDB" id="A0A9D1MME1"/>
<name>A0A9D1MME1_9FIRM</name>
<feature type="domain" description="Sporulation initiation factor Spo0A C-terminal" evidence="1">
    <location>
        <begin position="8"/>
        <end position="105"/>
    </location>
</feature>
<evidence type="ECO:0000313" key="2">
    <source>
        <dbReference type="EMBL" id="HIU62957.1"/>
    </source>
</evidence>
<dbReference type="Proteomes" id="UP000824145">
    <property type="component" value="Unassembled WGS sequence"/>
</dbReference>
<proteinExistence type="predicted"/>
<dbReference type="Pfam" id="PF08769">
    <property type="entry name" value="Spo0A_C"/>
    <property type="match status" value="1"/>
</dbReference>
<dbReference type="EMBL" id="DVNJ01000021">
    <property type="protein sequence ID" value="HIU62957.1"/>
    <property type="molecule type" value="Genomic_DNA"/>
</dbReference>
<dbReference type="InterPro" id="IPR016032">
    <property type="entry name" value="Sig_transdc_resp-reg_C-effctor"/>
</dbReference>
<dbReference type="InterPro" id="IPR014879">
    <property type="entry name" value="Spo0A_C"/>
</dbReference>
<sequence>MEPERAEITRYLLSLGFKPGNSGFYYLCELIFMHFRGEEIAPLSKRGYAVVAQKFRKSAATVDKSIQNAVSSAWMRGDIERLYTQFGNTIGSDRGKPGNLQFIFQACENLRCRRVNGCAGRGNED</sequence>
<reference evidence="2" key="1">
    <citation type="submission" date="2020-10" db="EMBL/GenBank/DDBJ databases">
        <authorList>
            <person name="Gilroy R."/>
        </authorList>
    </citation>
    <scope>NUCLEOTIDE SEQUENCE</scope>
    <source>
        <strain evidence="2">9366</strain>
    </source>
</reference>
<keyword evidence="2" id="KW-0396">Initiation factor</keyword>
<gene>
    <name evidence="2" type="ORF">IAB07_04255</name>
</gene>
<keyword evidence="2" id="KW-0648">Protein biosynthesis</keyword>
<dbReference type="GO" id="GO:0003743">
    <property type="term" value="F:translation initiation factor activity"/>
    <property type="evidence" value="ECO:0007669"/>
    <property type="project" value="UniProtKB-KW"/>
</dbReference>
<dbReference type="GO" id="GO:0003700">
    <property type="term" value="F:DNA-binding transcription factor activity"/>
    <property type="evidence" value="ECO:0007669"/>
    <property type="project" value="InterPro"/>
</dbReference>
<dbReference type="GO" id="GO:0042173">
    <property type="term" value="P:regulation of sporulation resulting in formation of a cellular spore"/>
    <property type="evidence" value="ECO:0007669"/>
    <property type="project" value="InterPro"/>
</dbReference>
<evidence type="ECO:0000313" key="3">
    <source>
        <dbReference type="Proteomes" id="UP000824145"/>
    </source>
</evidence>
<reference evidence="2" key="2">
    <citation type="journal article" date="2021" name="PeerJ">
        <title>Extensive microbial diversity within the chicken gut microbiome revealed by metagenomics and culture.</title>
        <authorList>
            <person name="Gilroy R."/>
            <person name="Ravi A."/>
            <person name="Getino M."/>
            <person name="Pursley I."/>
            <person name="Horton D.L."/>
            <person name="Alikhan N.F."/>
            <person name="Baker D."/>
            <person name="Gharbi K."/>
            <person name="Hall N."/>
            <person name="Watson M."/>
            <person name="Adriaenssens E.M."/>
            <person name="Foster-Nyarko E."/>
            <person name="Jarju S."/>
            <person name="Secka A."/>
            <person name="Antonio M."/>
            <person name="Oren A."/>
            <person name="Chaudhuri R.R."/>
            <person name="La Ragione R."/>
            <person name="Hildebrand F."/>
            <person name="Pallen M.J."/>
        </authorList>
    </citation>
    <scope>NUCLEOTIDE SEQUENCE</scope>
    <source>
        <strain evidence="2">9366</strain>
    </source>
</reference>
<dbReference type="GO" id="GO:0005509">
    <property type="term" value="F:calcium ion binding"/>
    <property type="evidence" value="ECO:0007669"/>
    <property type="project" value="InterPro"/>
</dbReference>
<dbReference type="Gene3D" id="1.10.10.10">
    <property type="entry name" value="Winged helix-like DNA-binding domain superfamily/Winged helix DNA-binding domain"/>
    <property type="match status" value="1"/>
</dbReference>
<dbReference type="GO" id="GO:0005737">
    <property type="term" value="C:cytoplasm"/>
    <property type="evidence" value="ECO:0007669"/>
    <property type="project" value="InterPro"/>
</dbReference>
<protein>
    <submittedName>
        <fullName evidence="2">Sporulation initiation factor Spo0A C-terminal domain-containing protein</fullName>
    </submittedName>
</protein>
<accession>A0A9D1MME1</accession>
<comment type="caution">
    <text evidence="2">The sequence shown here is derived from an EMBL/GenBank/DDBJ whole genome shotgun (WGS) entry which is preliminary data.</text>
</comment>
<organism evidence="2 3">
    <name type="scientific">Candidatus Caccalectryoclostridium excrementigallinarum</name>
    <dbReference type="NCBI Taxonomy" id="2840710"/>
    <lineage>
        <taxon>Bacteria</taxon>
        <taxon>Bacillati</taxon>
        <taxon>Bacillota</taxon>
        <taxon>Clostridia</taxon>
        <taxon>Christensenellales</taxon>
        <taxon>Christensenellaceae</taxon>
        <taxon>Christensenellaceae incertae sedis</taxon>
        <taxon>Candidatus Caccalectryoclostridium</taxon>
    </lineage>
</organism>
<dbReference type="InterPro" id="IPR036388">
    <property type="entry name" value="WH-like_DNA-bd_sf"/>
</dbReference>
<dbReference type="SUPFAM" id="SSF46894">
    <property type="entry name" value="C-terminal effector domain of the bipartite response regulators"/>
    <property type="match status" value="1"/>
</dbReference>
<dbReference type="GO" id="GO:0003677">
    <property type="term" value="F:DNA binding"/>
    <property type="evidence" value="ECO:0007669"/>
    <property type="project" value="InterPro"/>
</dbReference>
<evidence type="ECO:0000259" key="1">
    <source>
        <dbReference type="Pfam" id="PF08769"/>
    </source>
</evidence>